<dbReference type="InterPro" id="IPR036291">
    <property type="entry name" value="NAD(P)-bd_dom_sf"/>
</dbReference>
<keyword evidence="3" id="KW-1185">Reference proteome</keyword>
<dbReference type="Pfam" id="PF08240">
    <property type="entry name" value="ADH_N"/>
    <property type="match status" value="1"/>
</dbReference>
<proteinExistence type="predicted"/>
<dbReference type="SMART" id="SM00829">
    <property type="entry name" value="PKS_ER"/>
    <property type="match status" value="1"/>
</dbReference>
<dbReference type="InterPro" id="IPR013154">
    <property type="entry name" value="ADH-like_N"/>
</dbReference>
<evidence type="ECO:0000313" key="2">
    <source>
        <dbReference type="EMBL" id="ETW85020.1"/>
    </source>
</evidence>
<organism evidence="2 3">
    <name type="scientific">Heterobasidion irregulare (strain TC 32-1)</name>
    <dbReference type="NCBI Taxonomy" id="747525"/>
    <lineage>
        <taxon>Eukaryota</taxon>
        <taxon>Fungi</taxon>
        <taxon>Dikarya</taxon>
        <taxon>Basidiomycota</taxon>
        <taxon>Agaricomycotina</taxon>
        <taxon>Agaricomycetes</taxon>
        <taxon>Russulales</taxon>
        <taxon>Bondarzewiaceae</taxon>
        <taxon>Heterobasidion</taxon>
        <taxon>Heterobasidion annosum species complex</taxon>
    </lineage>
</organism>
<evidence type="ECO:0000313" key="3">
    <source>
        <dbReference type="Proteomes" id="UP000030671"/>
    </source>
</evidence>
<dbReference type="InterPro" id="IPR047122">
    <property type="entry name" value="Trans-enoyl_RdTase-like"/>
</dbReference>
<feature type="domain" description="Enoyl reductase (ER)" evidence="1">
    <location>
        <begin position="16"/>
        <end position="338"/>
    </location>
</feature>
<dbReference type="CDD" id="cd08249">
    <property type="entry name" value="enoyl_reductase_like"/>
    <property type="match status" value="1"/>
</dbReference>
<dbReference type="OrthoDB" id="10257049at2759"/>
<protein>
    <submittedName>
        <fullName evidence="2">Quinone oxidoreductase 17</fullName>
    </submittedName>
</protein>
<accession>W4KI77</accession>
<dbReference type="Pfam" id="PF00107">
    <property type="entry name" value="ADH_zinc_N"/>
    <property type="match status" value="1"/>
</dbReference>
<name>W4KI77_HETIT</name>
<gene>
    <name evidence="2" type="primary">qor17</name>
    <name evidence="2" type="ORF">HETIRDRAFT_150317</name>
</gene>
<dbReference type="PANTHER" id="PTHR45348">
    <property type="entry name" value="HYPOTHETICAL OXIDOREDUCTASE (EUROFUNG)"/>
    <property type="match status" value="1"/>
</dbReference>
<dbReference type="FunCoup" id="W4KI77">
    <property type="interactions" value="11"/>
</dbReference>
<dbReference type="EMBL" id="KI925455">
    <property type="protein sequence ID" value="ETW85020.1"/>
    <property type="molecule type" value="Genomic_DNA"/>
</dbReference>
<dbReference type="GeneID" id="20667359"/>
<dbReference type="AlphaFoldDB" id="W4KI77"/>
<dbReference type="KEGG" id="hir:HETIRDRAFT_150317"/>
<dbReference type="PANTHER" id="PTHR45348:SF2">
    <property type="entry name" value="ZINC-TYPE ALCOHOL DEHYDROGENASE-LIKE PROTEIN C2E1P3.01"/>
    <property type="match status" value="1"/>
</dbReference>
<dbReference type="SUPFAM" id="SSF50129">
    <property type="entry name" value="GroES-like"/>
    <property type="match status" value="1"/>
</dbReference>
<dbReference type="InterPro" id="IPR020843">
    <property type="entry name" value="ER"/>
</dbReference>
<sequence>MSSATPPTQLAVIIQKNKSFAADIVPVLRPGDGEILIKVHAVAQNPSEWRGVEYGLTVAGRGTGNDLAGEVIALGPGVDGVSIGDRVATFVRGGWTDRLGAFREYALAQASPILHIPDNATYEEACTVPLTACTAALGMARLFDFPQPAPLGRTILIWGESSSLGLYAIQLARLSNLRVIATASPKNFDLVRSHGAAVVLDYRDPEVIAKIVTATQSGGVDYVLDTISEDGTVRLSSKALRANGPKKSVVVLPVPSEELDPSVECHFVFMATLLGKEVQLLNTYFPIYMRDYKLGTDFCALVEEWLKDGRFKVNPVVVRPGVLYGIPEGIQFMRDGKACELYTSNVSGTKLVYRVAETSAAASMEV</sequence>
<dbReference type="InterPro" id="IPR011032">
    <property type="entry name" value="GroES-like_sf"/>
</dbReference>
<dbReference type="Gene3D" id="3.90.180.10">
    <property type="entry name" value="Medium-chain alcohol dehydrogenases, catalytic domain"/>
    <property type="match status" value="1"/>
</dbReference>
<dbReference type="RefSeq" id="XP_009541916.1">
    <property type="nucleotide sequence ID" value="XM_009543621.1"/>
</dbReference>
<dbReference type="InterPro" id="IPR013149">
    <property type="entry name" value="ADH-like_C"/>
</dbReference>
<dbReference type="GO" id="GO:0016651">
    <property type="term" value="F:oxidoreductase activity, acting on NAD(P)H"/>
    <property type="evidence" value="ECO:0007669"/>
    <property type="project" value="InterPro"/>
</dbReference>
<evidence type="ECO:0000259" key="1">
    <source>
        <dbReference type="SMART" id="SM00829"/>
    </source>
</evidence>
<dbReference type="InParanoid" id="W4KI77"/>
<dbReference type="Proteomes" id="UP000030671">
    <property type="component" value="Unassembled WGS sequence"/>
</dbReference>
<dbReference type="HOGENOM" id="CLU_026673_16_5_1"/>
<dbReference type="eggNOG" id="KOG1198">
    <property type="taxonomic scope" value="Eukaryota"/>
</dbReference>
<dbReference type="Gene3D" id="3.40.50.720">
    <property type="entry name" value="NAD(P)-binding Rossmann-like Domain"/>
    <property type="match status" value="1"/>
</dbReference>
<dbReference type="SUPFAM" id="SSF51735">
    <property type="entry name" value="NAD(P)-binding Rossmann-fold domains"/>
    <property type="match status" value="1"/>
</dbReference>
<reference evidence="2 3" key="1">
    <citation type="journal article" date="2012" name="New Phytol.">
        <title>Insight into trade-off between wood decay and parasitism from the genome of a fungal forest pathogen.</title>
        <authorList>
            <person name="Olson A."/>
            <person name="Aerts A."/>
            <person name="Asiegbu F."/>
            <person name="Belbahri L."/>
            <person name="Bouzid O."/>
            <person name="Broberg A."/>
            <person name="Canback B."/>
            <person name="Coutinho P.M."/>
            <person name="Cullen D."/>
            <person name="Dalman K."/>
            <person name="Deflorio G."/>
            <person name="van Diepen L.T."/>
            <person name="Dunand C."/>
            <person name="Duplessis S."/>
            <person name="Durling M."/>
            <person name="Gonthier P."/>
            <person name="Grimwood J."/>
            <person name="Fossdal C.G."/>
            <person name="Hansson D."/>
            <person name="Henrissat B."/>
            <person name="Hietala A."/>
            <person name="Himmelstrand K."/>
            <person name="Hoffmeister D."/>
            <person name="Hogberg N."/>
            <person name="James T.Y."/>
            <person name="Karlsson M."/>
            <person name="Kohler A."/>
            <person name="Kues U."/>
            <person name="Lee Y.H."/>
            <person name="Lin Y.C."/>
            <person name="Lind M."/>
            <person name="Lindquist E."/>
            <person name="Lombard V."/>
            <person name="Lucas S."/>
            <person name="Lunden K."/>
            <person name="Morin E."/>
            <person name="Murat C."/>
            <person name="Park J."/>
            <person name="Raffaello T."/>
            <person name="Rouze P."/>
            <person name="Salamov A."/>
            <person name="Schmutz J."/>
            <person name="Solheim H."/>
            <person name="Stahlberg J."/>
            <person name="Velez H."/>
            <person name="de Vries R.P."/>
            <person name="Wiebenga A."/>
            <person name="Woodward S."/>
            <person name="Yakovlev I."/>
            <person name="Garbelotto M."/>
            <person name="Martin F."/>
            <person name="Grigoriev I.V."/>
            <person name="Stenlid J."/>
        </authorList>
    </citation>
    <scope>NUCLEOTIDE SEQUENCE [LARGE SCALE GENOMIC DNA]</scope>
    <source>
        <strain evidence="2 3">TC 32-1</strain>
    </source>
</reference>